<dbReference type="RefSeq" id="WP_093782759.1">
    <property type="nucleotide sequence ID" value="NZ_FNIE01000002.1"/>
</dbReference>
<evidence type="ECO:0000256" key="1">
    <source>
        <dbReference type="ARBA" id="ARBA00006484"/>
    </source>
</evidence>
<dbReference type="Proteomes" id="UP000199341">
    <property type="component" value="Unassembled WGS sequence"/>
</dbReference>
<dbReference type="PRINTS" id="PR00081">
    <property type="entry name" value="GDHRDH"/>
</dbReference>
<comment type="similarity">
    <text evidence="1">Belongs to the short-chain dehydrogenases/reductases (SDR) family.</text>
</comment>
<dbReference type="EMBL" id="FNIE01000002">
    <property type="protein sequence ID" value="SDM92171.1"/>
    <property type="molecule type" value="Genomic_DNA"/>
</dbReference>
<sequence length="257" mass="25105">MDLGLAGRVALVCASTGGLGLASAQALAAEGAAVAVTGRRGEVAAGIAAGMEQAVGIGADLLAPGAPDALVDQVTAALGPIDVLVLNGPGPAPGTAADLDPQGLAAAVERLVAPHVALVRRVLPGMRERGFGRIVAIGSSGIVSPLAHLVSSNAARAALAGYLKTLAGEVAADGVTVNLALPGRIATERVAGLDRQAAERTGRDAAQVRAAAEASIPAGRYGTPEEFGALVAFLSSARASYVTGTAVRCDGGLVGSL</sequence>
<reference evidence="3 4" key="1">
    <citation type="submission" date="2016-10" db="EMBL/GenBank/DDBJ databases">
        <authorList>
            <person name="de Groot N.N."/>
        </authorList>
    </citation>
    <scope>NUCLEOTIDE SEQUENCE [LARGE SCALE GENOMIC DNA]</scope>
    <source>
        <strain evidence="3 4">CGMCC 4.2022</strain>
    </source>
</reference>
<evidence type="ECO:0000313" key="3">
    <source>
        <dbReference type="EMBL" id="SDM92171.1"/>
    </source>
</evidence>
<gene>
    <name evidence="3" type="ORF">SAMN05216259_10210</name>
</gene>
<dbReference type="STRING" id="310781.SAMN05216259_10210"/>
<dbReference type="PANTHER" id="PTHR42879">
    <property type="entry name" value="3-OXOACYL-(ACYL-CARRIER-PROTEIN) REDUCTASE"/>
    <property type="match status" value="1"/>
</dbReference>
<keyword evidence="2" id="KW-0732">Signal</keyword>
<dbReference type="Gene3D" id="3.40.50.720">
    <property type="entry name" value="NAD(P)-binding Rossmann-like Domain"/>
    <property type="match status" value="1"/>
</dbReference>
<organism evidence="3 4">
    <name type="scientific">Actinacidiphila guanduensis</name>
    <dbReference type="NCBI Taxonomy" id="310781"/>
    <lineage>
        <taxon>Bacteria</taxon>
        <taxon>Bacillati</taxon>
        <taxon>Actinomycetota</taxon>
        <taxon>Actinomycetes</taxon>
        <taxon>Kitasatosporales</taxon>
        <taxon>Streptomycetaceae</taxon>
        <taxon>Actinacidiphila</taxon>
    </lineage>
</organism>
<dbReference type="OrthoDB" id="9804774at2"/>
<accession>A0A1G9X6N3</accession>
<dbReference type="InterPro" id="IPR002347">
    <property type="entry name" value="SDR_fam"/>
</dbReference>
<feature type="chain" id="PRO_5011764678" evidence="2">
    <location>
        <begin position="29"/>
        <end position="257"/>
    </location>
</feature>
<dbReference type="InterPro" id="IPR036291">
    <property type="entry name" value="NAD(P)-bd_dom_sf"/>
</dbReference>
<evidence type="ECO:0000256" key="2">
    <source>
        <dbReference type="SAM" id="SignalP"/>
    </source>
</evidence>
<proteinExistence type="inferred from homology"/>
<dbReference type="InterPro" id="IPR050259">
    <property type="entry name" value="SDR"/>
</dbReference>
<evidence type="ECO:0000313" key="4">
    <source>
        <dbReference type="Proteomes" id="UP000199341"/>
    </source>
</evidence>
<dbReference type="PANTHER" id="PTHR42879:SF6">
    <property type="entry name" value="NADPH-DEPENDENT REDUCTASE BACG"/>
    <property type="match status" value="1"/>
</dbReference>
<protein>
    <submittedName>
        <fullName evidence="3">3-oxoacyl-[acyl-carrier protein] reductase</fullName>
    </submittedName>
</protein>
<keyword evidence="4" id="KW-1185">Reference proteome</keyword>
<dbReference type="SUPFAM" id="SSF51735">
    <property type="entry name" value="NAD(P)-binding Rossmann-fold domains"/>
    <property type="match status" value="1"/>
</dbReference>
<dbReference type="Pfam" id="PF13561">
    <property type="entry name" value="adh_short_C2"/>
    <property type="match status" value="1"/>
</dbReference>
<name>A0A1G9X6N3_9ACTN</name>
<dbReference type="AlphaFoldDB" id="A0A1G9X6N3"/>
<feature type="signal peptide" evidence="2">
    <location>
        <begin position="1"/>
        <end position="28"/>
    </location>
</feature>